<dbReference type="InterPro" id="IPR008979">
    <property type="entry name" value="Galactose-bd-like_sf"/>
</dbReference>
<evidence type="ECO:0000256" key="5">
    <source>
        <dbReference type="ARBA" id="ARBA00023326"/>
    </source>
</evidence>
<evidence type="ECO:0000313" key="8">
    <source>
        <dbReference type="EMBL" id="CAA0831682.1"/>
    </source>
</evidence>
<dbReference type="OrthoDB" id="3055998at2759"/>
<evidence type="ECO:0000313" key="9">
    <source>
        <dbReference type="Proteomes" id="UP001153555"/>
    </source>
</evidence>
<keyword evidence="4" id="KW-0119">Carbohydrate metabolism</keyword>
<dbReference type="InterPro" id="IPR017853">
    <property type="entry name" value="GH"/>
</dbReference>
<feature type="domain" description="GH10" evidence="7">
    <location>
        <begin position="224"/>
        <end position="519"/>
    </location>
</feature>
<dbReference type="Proteomes" id="UP001153555">
    <property type="component" value="Unassembled WGS sequence"/>
</dbReference>
<dbReference type="GO" id="GO:0000272">
    <property type="term" value="P:polysaccharide catabolic process"/>
    <property type="evidence" value="ECO:0007669"/>
    <property type="project" value="UniProtKB-KW"/>
</dbReference>
<evidence type="ECO:0000256" key="6">
    <source>
        <dbReference type="SAM" id="SignalP"/>
    </source>
</evidence>
<keyword evidence="2" id="KW-0677">Repeat</keyword>
<dbReference type="SUPFAM" id="SSF49785">
    <property type="entry name" value="Galactose-binding domain-like"/>
    <property type="match status" value="1"/>
</dbReference>
<evidence type="ECO:0000256" key="3">
    <source>
        <dbReference type="ARBA" id="ARBA00022801"/>
    </source>
</evidence>
<dbReference type="PANTHER" id="PTHR31490">
    <property type="entry name" value="GLYCOSYL HYDROLASE"/>
    <property type="match status" value="1"/>
</dbReference>
<dbReference type="InterPro" id="IPR044846">
    <property type="entry name" value="GH10"/>
</dbReference>
<reference evidence="8" key="1">
    <citation type="submission" date="2019-12" db="EMBL/GenBank/DDBJ databases">
        <authorList>
            <person name="Scholes J."/>
        </authorList>
    </citation>
    <scope>NUCLEOTIDE SEQUENCE</scope>
</reference>
<dbReference type="SUPFAM" id="SSF51445">
    <property type="entry name" value="(Trans)glycosidases"/>
    <property type="match status" value="1"/>
</dbReference>
<dbReference type="Gene3D" id="2.60.120.260">
    <property type="entry name" value="Galactose-binding domain-like"/>
    <property type="match status" value="1"/>
</dbReference>
<feature type="chain" id="PRO_5040486212" evidence="6">
    <location>
        <begin position="27"/>
        <end position="605"/>
    </location>
</feature>
<dbReference type="PANTHER" id="PTHR31490:SF2">
    <property type="entry name" value="GLYCOSYL HYDROLASE FAMILY 10 PROTEIN"/>
    <property type="match status" value="1"/>
</dbReference>
<keyword evidence="5" id="KW-0624">Polysaccharide degradation</keyword>
<keyword evidence="6" id="KW-0732">Signal</keyword>
<feature type="signal peptide" evidence="6">
    <location>
        <begin position="1"/>
        <end position="26"/>
    </location>
</feature>
<name>A0A9N7NJI2_STRHE</name>
<evidence type="ECO:0000256" key="4">
    <source>
        <dbReference type="ARBA" id="ARBA00023277"/>
    </source>
</evidence>
<dbReference type="SMART" id="SM00633">
    <property type="entry name" value="Glyco_10"/>
    <property type="match status" value="1"/>
</dbReference>
<sequence>MASSSSSSSYLLLLLLINILECLLLAHSVPYDSSFNPECLATPPKPLYNGGMVVNSEFNQGLKGWRRFGEAKVEHRISYSEEDGLNSYIVATERKQSYHSFSQKFYLQKGKIYTFSAWVRTSHEKAPVAAVFKTKRADYIKAGWGMAVSGCWSMMKGGLHVNASGSAHLYFESENTDVEIWADSISLQSFTREEWKSHQQQNVERSWKKIVKFEVLDNEGFPVENATVSISQLYHNIPVGCAINQNILGNQAYQDWFTSRFSYTVFENEMKWYSTEQSQGVENYAAADALLQFAQNHGISVRGHNILWDDPKCQPSWVPGLSGEALWGAANRRTESVMSRYQGKLIHWDVMNENLHSHFYEDKLGPSASTNFYQKARKLDGQVTLFMNDFNTIEEPGDYASSPANYAQKIQGLKASGVTGLGIGLEGHFAHQEPNLAYIKASIETLAAQGATIWVTELDVAQGYNQATYLSKIIDELHSNPAVQGIMFWSAFSQQGCYQMCLTDGNFNNLQTGNVVDNFLNQLKHAYDSMSGTTDSNGFFQKSLYHGKYEVRISRPDRHGQDDVQHIHVLPQQQHHHHRQNFDDDHRPYQLHTVTLAPTTANNHN</sequence>
<dbReference type="GO" id="GO:0031176">
    <property type="term" value="F:endo-1,4-beta-xylanase activity"/>
    <property type="evidence" value="ECO:0007669"/>
    <property type="project" value="UniProtKB-ARBA"/>
</dbReference>
<proteinExistence type="inferred from homology"/>
<gene>
    <name evidence="8" type="ORF">SHERM_27027</name>
</gene>
<evidence type="ECO:0000256" key="2">
    <source>
        <dbReference type="ARBA" id="ARBA00022737"/>
    </source>
</evidence>
<organism evidence="8 9">
    <name type="scientific">Striga hermonthica</name>
    <name type="common">Purple witchweed</name>
    <name type="synonym">Buchnera hermonthica</name>
    <dbReference type="NCBI Taxonomy" id="68872"/>
    <lineage>
        <taxon>Eukaryota</taxon>
        <taxon>Viridiplantae</taxon>
        <taxon>Streptophyta</taxon>
        <taxon>Embryophyta</taxon>
        <taxon>Tracheophyta</taxon>
        <taxon>Spermatophyta</taxon>
        <taxon>Magnoliopsida</taxon>
        <taxon>eudicotyledons</taxon>
        <taxon>Gunneridae</taxon>
        <taxon>Pentapetalae</taxon>
        <taxon>asterids</taxon>
        <taxon>lamiids</taxon>
        <taxon>Lamiales</taxon>
        <taxon>Orobanchaceae</taxon>
        <taxon>Buchnereae</taxon>
        <taxon>Striga</taxon>
    </lineage>
</organism>
<dbReference type="EMBL" id="CACSLK010027832">
    <property type="protein sequence ID" value="CAA0831682.1"/>
    <property type="molecule type" value="Genomic_DNA"/>
</dbReference>
<dbReference type="PROSITE" id="PS51760">
    <property type="entry name" value="GH10_2"/>
    <property type="match status" value="1"/>
</dbReference>
<accession>A0A9N7NJI2</accession>
<keyword evidence="3 8" id="KW-0378">Hydrolase</keyword>
<dbReference type="Gene3D" id="3.20.20.80">
    <property type="entry name" value="Glycosidases"/>
    <property type="match status" value="1"/>
</dbReference>
<comment type="caution">
    <text evidence="8">The sequence shown here is derived from an EMBL/GenBank/DDBJ whole genome shotgun (WGS) entry which is preliminary data.</text>
</comment>
<dbReference type="Pfam" id="PF00331">
    <property type="entry name" value="Glyco_hydro_10"/>
    <property type="match status" value="1"/>
</dbReference>
<keyword evidence="9" id="KW-1185">Reference proteome</keyword>
<evidence type="ECO:0000259" key="7">
    <source>
        <dbReference type="PROSITE" id="PS51760"/>
    </source>
</evidence>
<evidence type="ECO:0000256" key="1">
    <source>
        <dbReference type="ARBA" id="ARBA00007495"/>
    </source>
</evidence>
<dbReference type="Pfam" id="PF02018">
    <property type="entry name" value="CBM_4_9"/>
    <property type="match status" value="1"/>
</dbReference>
<dbReference type="InterPro" id="IPR001000">
    <property type="entry name" value="GH10_dom"/>
</dbReference>
<dbReference type="InterPro" id="IPR003305">
    <property type="entry name" value="CenC_carb-bd"/>
</dbReference>
<comment type="similarity">
    <text evidence="1">Belongs to the glycosyl hydrolase 10 (cellulase F) family.</text>
</comment>
<protein>
    <submittedName>
        <fullName evidence="8">Glycosyl hydrolase family 10 protein</fullName>
    </submittedName>
</protein>
<dbReference type="AlphaFoldDB" id="A0A9N7NJI2"/>